<protein>
    <submittedName>
        <fullName evidence="1">Uncharacterized protein</fullName>
    </submittedName>
</protein>
<proteinExistence type="predicted"/>
<dbReference type="EMBL" id="VWRR01000015">
    <property type="protein sequence ID" value="KAF6001245.1"/>
    <property type="molecule type" value="Genomic_DNA"/>
</dbReference>
<comment type="caution">
    <text evidence="1">The sequence shown here is derived from an EMBL/GenBank/DDBJ whole genome shotgun (WGS) entry which is preliminary data.</text>
</comment>
<keyword evidence="2" id="KW-1185">Reference proteome</keyword>
<sequence length="828" mass="92069">MERASDGLSSELKTHDAQVNGILVQNYHRALAAAAALETLEDRVQVFPVEVLVLQDRLEGFQIKPFRRITSRLSCDGSFQNEVSAPSEQTVSNYFQAGFERLAVDNDATRLGLSVRARRPEAGDTRSATEAVDSFDASQVTAAPARLGLEYFQIERLRTASRLLRRAWRCAKIGTWTELVKARILHYQCSLLLTPIPTDTADMGQPSEKLQNHIESELRAQCTSSREELLECLCRAACSLCLDSAYDSAQHGRHECLGVLLWLQIDLDLEAVEVVQRLVLYHSAQVVTELQRSSTATLLSGVQFAIRAVTALLDTLCCVQEQSLSKDTITLRLRSLEWDQIVNSPQNFEDICDHLNMADLQPRLVALPLDALDSAQKQWVHAVLRALSVFDGDQMNNRQNEEAAISLSDVMREVAVSDLAEQPPNADESTGMLFFRSAKRKILLRLVQPLETLVSGEVSRHVVGVSENYKRILLNLVAECAHRQTAVAYGEDAGTAAWTPLRICTATSRETRSRFRAPRDSPRASVTAFELESDGVPLKLEKFRGAASAETITRDRCGARAASPIVPLLLESFADILLRACSSIENCIVESYDRICPLFRFFSKAEVEFFYGIRDNIGGSLADVVIGPLRHAVGASSMLDGSETRILPCIAFAICFAADVFLSLQQDLENFGSLYEVIDMLKRTAETSLRAWLECVVSTTFSFKRPNMTHDELQRVLVLQMAGELKEQSSRPEPEKFWIRYSIANLRSDSQADTWHAIWSRLNRDYGSAGCESLRSAEPSTELEHVAAVGVGESGQKENSVRSICGSVMKTELPNFVYARSLFGWDEA</sequence>
<name>A0A7J7IDT2_9RHOD</name>
<reference evidence="1 2" key="1">
    <citation type="journal article" date="2020" name="J. Phycol.">
        <title>Comparative genome analysis reveals Cyanidiococcus gen. nov., a new extremophilic red algal genus sister to Cyanidioschyzon (Cyanidioschyzonaceae, Rhodophyta).</title>
        <authorList>
            <person name="Liu S.-L."/>
            <person name="Chiang Y.-R."/>
            <person name="Yoon H.S."/>
            <person name="Fu H.-Y."/>
        </authorList>
    </citation>
    <scope>NUCLEOTIDE SEQUENCE [LARGE SCALE GENOMIC DNA]</scope>
    <source>
        <strain evidence="1 2">THAL066</strain>
    </source>
</reference>
<evidence type="ECO:0000313" key="1">
    <source>
        <dbReference type="EMBL" id="KAF6001245.1"/>
    </source>
</evidence>
<dbReference type="AlphaFoldDB" id="A0A7J7IDT2"/>
<organism evidence="1 2">
    <name type="scientific">Cyanidiococcus yangmingshanensis</name>
    <dbReference type="NCBI Taxonomy" id="2690220"/>
    <lineage>
        <taxon>Eukaryota</taxon>
        <taxon>Rhodophyta</taxon>
        <taxon>Bangiophyceae</taxon>
        <taxon>Cyanidiales</taxon>
        <taxon>Cyanidiaceae</taxon>
        <taxon>Cyanidiococcus</taxon>
    </lineage>
</organism>
<dbReference type="Proteomes" id="UP000530660">
    <property type="component" value="Unassembled WGS sequence"/>
</dbReference>
<evidence type="ECO:0000313" key="2">
    <source>
        <dbReference type="Proteomes" id="UP000530660"/>
    </source>
</evidence>
<gene>
    <name evidence="1" type="ORF">F1559_001746</name>
</gene>
<accession>A0A7J7IDT2</accession>